<accession>A0ABR0SXB1</accession>
<organism evidence="3 4">
    <name type="scientific">Cladobotryum mycophilum</name>
    <dbReference type="NCBI Taxonomy" id="491253"/>
    <lineage>
        <taxon>Eukaryota</taxon>
        <taxon>Fungi</taxon>
        <taxon>Dikarya</taxon>
        <taxon>Ascomycota</taxon>
        <taxon>Pezizomycotina</taxon>
        <taxon>Sordariomycetes</taxon>
        <taxon>Hypocreomycetidae</taxon>
        <taxon>Hypocreales</taxon>
        <taxon>Hypocreaceae</taxon>
        <taxon>Cladobotryum</taxon>
    </lineage>
</organism>
<dbReference type="PANTHER" id="PTHR33365">
    <property type="entry name" value="YALI0B05434P"/>
    <property type="match status" value="1"/>
</dbReference>
<reference evidence="3 4" key="1">
    <citation type="submission" date="2024-01" db="EMBL/GenBank/DDBJ databases">
        <title>Complete genome of Cladobotryum mycophilum ATHUM6906.</title>
        <authorList>
            <person name="Christinaki A.C."/>
            <person name="Myridakis A.I."/>
            <person name="Kouvelis V.N."/>
        </authorList>
    </citation>
    <scope>NUCLEOTIDE SEQUENCE [LARGE SCALE GENOMIC DNA]</scope>
    <source>
        <strain evidence="3 4">ATHUM6906</strain>
    </source>
</reference>
<evidence type="ECO:0008006" key="5">
    <source>
        <dbReference type="Google" id="ProtNLM"/>
    </source>
</evidence>
<comment type="caution">
    <text evidence="3">The sequence shown here is derived from an EMBL/GenBank/DDBJ whole genome shotgun (WGS) entry which is preliminary data.</text>
</comment>
<keyword evidence="4" id="KW-1185">Reference proteome</keyword>
<dbReference type="EMBL" id="JAVFKD010000002">
    <property type="protein sequence ID" value="KAK5996699.1"/>
    <property type="molecule type" value="Genomic_DNA"/>
</dbReference>
<sequence length="307" mass="35336">MSRRNSDTESNESGEDELFLHCEKDLKSEVEESLRLPKRPRRLFSLLCGRTLTILFHILFLVVNVVWSTANVRYQLTSASDKGTLYEPEGAPYKQAYTEYKLPLGEKSPFTTFDRDVADEAWHSISMKEGLGWLEVSQEKVDLMDQSSVKFNDGAGYFFGMDVFHQLHCLNYLRKKTILYNHLYPSEGEIEHQQVPPEFHIPHCIDSIRLSLQRHADVTLVSQRWANNWLEPWAVWTNKHTCRNFDAIRDWALKSTPKIAGRLQHPKLGTVVSGRLNLSALPIWEEVHDPTVKTGNMPVCTLPKGEL</sequence>
<name>A0ABR0SXB1_9HYPO</name>
<dbReference type="Proteomes" id="UP001338125">
    <property type="component" value="Unassembled WGS sequence"/>
</dbReference>
<keyword evidence="2" id="KW-0812">Transmembrane</keyword>
<evidence type="ECO:0000313" key="4">
    <source>
        <dbReference type="Proteomes" id="UP001338125"/>
    </source>
</evidence>
<keyword evidence="2" id="KW-1133">Transmembrane helix</keyword>
<gene>
    <name evidence="3" type="ORF">PT974_02039</name>
</gene>
<keyword evidence="2" id="KW-0472">Membrane</keyword>
<proteinExistence type="inferred from homology"/>
<evidence type="ECO:0000313" key="3">
    <source>
        <dbReference type="EMBL" id="KAK5996699.1"/>
    </source>
</evidence>
<dbReference type="PANTHER" id="PTHR33365:SF7">
    <property type="entry name" value="TAT PATHWAY SIGNAL SEQUENCE"/>
    <property type="match status" value="1"/>
</dbReference>
<protein>
    <recommendedName>
        <fullName evidence="5">Cyclochlorotine biosynthesis protein O</fullName>
    </recommendedName>
</protein>
<evidence type="ECO:0000256" key="2">
    <source>
        <dbReference type="SAM" id="Phobius"/>
    </source>
</evidence>
<dbReference type="InterPro" id="IPR021765">
    <property type="entry name" value="UstYa-like"/>
</dbReference>
<feature type="transmembrane region" description="Helical" evidence="2">
    <location>
        <begin position="43"/>
        <end position="67"/>
    </location>
</feature>
<dbReference type="Pfam" id="PF11807">
    <property type="entry name" value="UstYa"/>
    <property type="match status" value="1"/>
</dbReference>
<comment type="similarity">
    <text evidence="1">Belongs to the ustYa family.</text>
</comment>
<evidence type="ECO:0000256" key="1">
    <source>
        <dbReference type="ARBA" id="ARBA00035112"/>
    </source>
</evidence>